<proteinExistence type="predicted"/>
<keyword evidence="3" id="KW-1185">Reference proteome</keyword>
<dbReference type="EMBL" id="CAJNDS010002524">
    <property type="protein sequence ID" value="CAE7511882.1"/>
    <property type="molecule type" value="Genomic_DNA"/>
</dbReference>
<dbReference type="AlphaFoldDB" id="A0A812T370"/>
<name>A0A812T370_9DINO</name>
<keyword evidence="1" id="KW-0732">Signal</keyword>
<protein>
    <submittedName>
        <fullName evidence="2">Uncharacterized protein</fullName>
    </submittedName>
</protein>
<comment type="caution">
    <text evidence="2">The sequence shown here is derived from an EMBL/GenBank/DDBJ whole genome shotgun (WGS) entry which is preliminary data.</text>
</comment>
<evidence type="ECO:0000313" key="2">
    <source>
        <dbReference type="EMBL" id="CAE7511882.1"/>
    </source>
</evidence>
<accession>A0A812T370</accession>
<gene>
    <name evidence="2" type="ORF">SNAT2548_LOCUS28659</name>
</gene>
<evidence type="ECO:0000256" key="1">
    <source>
        <dbReference type="SAM" id="SignalP"/>
    </source>
</evidence>
<feature type="chain" id="PRO_5032915001" evidence="1">
    <location>
        <begin position="20"/>
        <end position="125"/>
    </location>
</feature>
<feature type="signal peptide" evidence="1">
    <location>
        <begin position="1"/>
        <end position="19"/>
    </location>
</feature>
<evidence type="ECO:0000313" key="3">
    <source>
        <dbReference type="Proteomes" id="UP000604046"/>
    </source>
</evidence>
<reference evidence="2" key="1">
    <citation type="submission" date="2021-02" db="EMBL/GenBank/DDBJ databases">
        <authorList>
            <person name="Dougan E. K."/>
            <person name="Rhodes N."/>
            <person name="Thang M."/>
            <person name="Chan C."/>
        </authorList>
    </citation>
    <scope>NUCLEOTIDE SEQUENCE</scope>
</reference>
<organism evidence="2 3">
    <name type="scientific">Symbiodinium natans</name>
    <dbReference type="NCBI Taxonomy" id="878477"/>
    <lineage>
        <taxon>Eukaryota</taxon>
        <taxon>Sar</taxon>
        <taxon>Alveolata</taxon>
        <taxon>Dinophyceae</taxon>
        <taxon>Suessiales</taxon>
        <taxon>Symbiodiniaceae</taxon>
        <taxon>Symbiodinium</taxon>
    </lineage>
</organism>
<dbReference type="Proteomes" id="UP000604046">
    <property type="component" value="Unassembled WGS sequence"/>
</dbReference>
<sequence>MAKLTCLVLVFVSSSEARATNEIPIKQGGHVRAARLAPCASTNDGWLRSRCAFACKRVSKCTINEAAGEPPCRTGSGALPPARQCHYFDLGNAANSLLSGIIPDRALTPCNSNPAVQPGRVGHPA</sequence>